<dbReference type="GO" id="GO:0008233">
    <property type="term" value="F:peptidase activity"/>
    <property type="evidence" value="ECO:0007669"/>
    <property type="project" value="UniProtKB-KW"/>
</dbReference>
<keyword evidence="6 8" id="KW-1133">Transmembrane helix</keyword>
<keyword evidence="2" id="KW-0673">Quorum sensing</keyword>
<dbReference type="RefSeq" id="WP_137063328.1">
    <property type="nucleotide sequence ID" value="NZ_PNXQ01000016.1"/>
</dbReference>
<dbReference type="EMBL" id="PNXQ01000016">
    <property type="protein sequence ID" value="TKH41662.1"/>
    <property type="molecule type" value="Genomic_DNA"/>
</dbReference>
<evidence type="ECO:0000256" key="2">
    <source>
        <dbReference type="ARBA" id="ARBA00022654"/>
    </source>
</evidence>
<keyword evidence="4 8" id="KW-0812">Transmembrane</keyword>
<evidence type="ECO:0008006" key="11">
    <source>
        <dbReference type="Google" id="ProtNLM"/>
    </source>
</evidence>
<name>A0A4U2PQ28_9BACL</name>
<accession>A0A4U2PQ28</accession>
<evidence type="ECO:0000256" key="1">
    <source>
        <dbReference type="ARBA" id="ARBA00022475"/>
    </source>
</evidence>
<evidence type="ECO:0000256" key="8">
    <source>
        <dbReference type="SAM" id="Phobius"/>
    </source>
</evidence>
<proteinExistence type="predicted"/>
<evidence type="ECO:0000256" key="4">
    <source>
        <dbReference type="ARBA" id="ARBA00022692"/>
    </source>
</evidence>
<dbReference type="Proteomes" id="UP000308114">
    <property type="component" value="Unassembled WGS sequence"/>
</dbReference>
<keyword evidence="7 8" id="KW-0472">Membrane</keyword>
<protein>
    <recommendedName>
        <fullName evidence="11">Accessory gene regulator B</fullName>
    </recommendedName>
</protein>
<sequence>MLEALSRHIATEIKKADPDGPTSIEVMEYALGIRLTEFSTIFFVSLTGWLTGHFFGSLLALGSLMLIRKFSGGAHFSSLTFCLFFTTAVCVTIPFFSMGISTFLIISVCSLLVFFVYAPNHFIYIEKSANHKYFKIICISICMLNFFTQSTIICLSLAVQAFSIIPIWRGGERKWIRDWREL</sequence>
<keyword evidence="3" id="KW-0645">Protease</keyword>
<feature type="transmembrane region" description="Helical" evidence="8">
    <location>
        <begin position="136"/>
        <end position="165"/>
    </location>
</feature>
<evidence type="ECO:0000256" key="3">
    <source>
        <dbReference type="ARBA" id="ARBA00022670"/>
    </source>
</evidence>
<feature type="transmembrane region" description="Helical" evidence="8">
    <location>
        <begin position="103"/>
        <end position="124"/>
    </location>
</feature>
<organism evidence="9 10">
    <name type="scientific">Paenibacillus terrae</name>
    <dbReference type="NCBI Taxonomy" id="159743"/>
    <lineage>
        <taxon>Bacteria</taxon>
        <taxon>Bacillati</taxon>
        <taxon>Bacillota</taxon>
        <taxon>Bacilli</taxon>
        <taxon>Bacillales</taxon>
        <taxon>Paenibacillaceae</taxon>
        <taxon>Paenibacillus</taxon>
    </lineage>
</organism>
<evidence type="ECO:0000256" key="6">
    <source>
        <dbReference type="ARBA" id="ARBA00022989"/>
    </source>
</evidence>
<evidence type="ECO:0000313" key="9">
    <source>
        <dbReference type="EMBL" id="TKH41662.1"/>
    </source>
</evidence>
<feature type="transmembrane region" description="Helical" evidence="8">
    <location>
        <begin position="41"/>
        <end position="67"/>
    </location>
</feature>
<reference evidence="9 10" key="1">
    <citation type="submission" date="2018-01" db="EMBL/GenBank/DDBJ databases">
        <title>Bacillales members from the olive rhizosphere are effective biological control agents against Verticillium dahliae.</title>
        <authorList>
            <person name="Gomez-Lama C."/>
            <person name="Legarda G."/>
            <person name="Ruano-Rosa D."/>
            <person name="Pizarro-Tobias P."/>
            <person name="Valverde-Corredor A."/>
            <person name="Niqui J.L."/>
            <person name="Trivino J.C."/>
            <person name="Roca A."/>
            <person name="Mercado-Blanco J."/>
        </authorList>
    </citation>
    <scope>NUCLEOTIDE SEQUENCE [LARGE SCALE GENOMIC DNA]</scope>
    <source>
        <strain evidence="9 10">PIC167</strain>
    </source>
</reference>
<evidence type="ECO:0000256" key="7">
    <source>
        <dbReference type="ARBA" id="ARBA00023136"/>
    </source>
</evidence>
<keyword evidence="1" id="KW-1003">Cell membrane</keyword>
<dbReference type="GO" id="GO:0009372">
    <property type="term" value="P:quorum sensing"/>
    <property type="evidence" value="ECO:0007669"/>
    <property type="project" value="UniProtKB-KW"/>
</dbReference>
<keyword evidence="5" id="KW-0378">Hydrolase</keyword>
<dbReference type="AlphaFoldDB" id="A0A4U2PQ28"/>
<dbReference type="InterPro" id="IPR006741">
    <property type="entry name" value="AgrB"/>
</dbReference>
<evidence type="ECO:0000256" key="5">
    <source>
        <dbReference type="ARBA" id="ARBA00022801"/>
    </source>
</evidence>
<evidence type="ECO:0000313" key="10">
    <source>
        <dbReference type="Proteomes" id="UP000308114"/>
    </source>
</evidence>
<gene>
    <name evidence="9" type="ORF">C1I60_20270</name>
</gene>
<dbReference type="GO" id="GO:0016020">
    <property type="term" value="C:membrane"/>
    <property type="evidence" value="ECO:0007669"/>
    <property type="project" value="InterPro"/>
</dbReference>
<dbReference type="Pfam" id="PF04647">
    <property type="entry name" value="AgrB"/>
    <property type="match status" value="1"/>
</dbReference>
<comment type="caution">
    <text evidence="9">The sequence shown here is derived from an EMBL/GenBank/DDBJ whole genome shotgun (WGS) entry which is preliminary data.</text>
</comment>
<dbReference type="SMART" id="SM00793">
    <property type="entry name" value="AgrB"/>
    <property type="match status" value="1"/>
</dbReference>
<dbReference type="GO" id="GO:0006508">
    <property type="term" value="P:proteolysis"/>
    <property type="evidence" value="ECO:0007669"/>
    <property type="project" value="UniProtKB-KW"/>
</dbReference>
<feature type="transmembrane region" description="Helical" evidence="8">
    <location>
        <begin position="79"/>
        <end position="97"/>
    </location>
</feature>